<evidence type="ECO:0000256" key="3">
    <source>
        <dbReference type="ARBA" id="ARBA00022692"/>
    </source>
</evidence>
<evidence type="ECO:0000256" key="6">
    <source>
        <dbReference type="SAM" id="Phobius"/>
    </source>
</evidence>
<feature type="transmembrane region" description="Helical" evidence="6">
    <location>
        <begin position="45"/>
        <end position="68"/>
    </location>
</feature>
<evidence type="ECO:0000313" key="9">
    <source>
        <dbReference type="Proteomes" id="UP000176409"/>
    </source>
</evidence>
<dbReference type="AlphaFoldDB" id="A0A1F6AWV2"/>
<comment type="caution">
    <text evidence="8">The sequence shown here is derived from an EMBL/GenBank/DDBJ whole genome shotgun (WGS) entry which is preliminary data.</text>
</comment>
<sequence length="271" mass="29410">MTDPFSVQTLTLVIGRLLPEPHAGLLAGILFGTKASLSRELTDSLIATGTLHIIALSGFNVSIMVGILSDVFIRIFSRRVSSLLILFMLGAFLWFVGVSPSLVRAVIMGSLSLIAIVFGRQLWSLLSLALAVIIMLLLNFGWIGEMSFQLSVLATLGIILFGGKKPIHSSKSSLLSTLLADDLRITLAAQVFTTPLIFFHFHRLSLISPLTNILIGWLMVPLTVLGGLASLLGYFWLPLGVIPAWGSWVLLEYLVRVVSMTAHLPIASVNF</sequence>
<keyword evidence="4 6" id="KW-1133">Transmembrane helix</keyword>
<evidence type="ECO:0000256" key="4">
    <source>
        <dbReference type="ARBA" id="ARBA00022989"/>
    </source>
</evidence>
<gene>
    <name evidence="8" type="ORF">A2973_00940</name>
</gene>
<dbReference type="EMBL" id="MFJZ01000061">
    <property type="protein sequence ID" value="OGG29003.1"/>
    <property type="molecule type" value="Genomic_DNA"/>
</dbReference>
<keyword evidence="3 6" id="KW-0812">Transmembrane</keyword>
<dbReference type="PANTHER" id="PTHR30619:SF1">
    <property type="entry name" value="RECOMBINATION PROTEIN 2"/>
    <property type="match status" value="1"/>
</dbReference>
<dbReference type="InterPro" id="IPR052159">
    <property type="entry name" value="Competence_DNA_uptake"/>
</dbReference>
<proteinExistence type="predicted"/>
<dbReference type="Pfam" id="PF03772">
    <property type="entry name" value="Competence"/>
    <property type="match status" value="1"/>
</dbReference>
<evidence type="ECO:0000256" key="2">
    <source>
        <dbReference type="ARBA" id="ARBA00022475"/>
    </source>
</evidence>
<dbReference type="Proteomes" id="UP000176409">
    <property type="component" value="Unassembled WGS sequence"/>
</dbReference>
<feature type="transmembrane region" description="Helical" evidence="6">
    <location>
        <begin position="183"/>
        <end position="202"/>
    </location>
</feature>
<feature type="transmembrane region" description="Helical" evidence="6">
    <location>
        <begin position="214"/>
        <end position="237"/>
    </location>
</feature>
<dbReference type="InterPro" id="IPR004477">
    <property type="entry name" value="ComEC_N"/>
</dbReference>
<name>A0A1F6AWV2_9BACT</name>
<evidence type="ECO:0000256" key="5">
    <source>
        <dbReference type="ARBA" id="ARBA00023136"/>
    </source>
</evidence>
<dbReference type="GO" id="GO:0005886">
    <property type="term" value="C:plasma membrane"/>
    <property type="evidence" value="ECO:0007669"/>
    <property type="project" value="UniProtKB-SubCell"/>
</dbReference>
<feature type="transmembrane region" description="Helical" evidence="6">
    <location>
        <begin position="80"/>
        <end position="96"/>
    </location>
</feature>
<protein>
    <recommendedName>
        <fullName evidence="7">ComEC/Rec2-related protein domain-containing protein</fullName>
    </recommendedName>
</protein>
<accession>A0A1F6AWV2</accession>
<evidence type="ECO:0000256" key="1">
    <source>
        <dbReference type="ARBA" id="ARBA00004651"/>
    </source>
</evidence>
<evidence type="ECO:0000313" key="8">
    <source>
        <dbReference type="EMBL" id="OGG29003.1"/>
    </source>
</evidence>
<dbReference type="NCBIfam" id="TIGR00360">
    <property type="entry name" value="ComEC_N-term"/>
    <property type="match status" value="1"/>
</dbReference>
<comment type="subcellular location">
    <subcellularLocation>
        <location evidence="1">Cell membrane</location>
        <topology evidence="1">Multi-pass membrane protein</topology>
    </subcellularLocation>
</comment>
<feature type="transmembrane region" description="Helical" evidence="6">
    <location>
        <begin position="125"/>
        <end position="142"/>
    </location>
</feature>
<dbReference type="STRING" id="1798396.A2973_00940"/>
<reference evidence="8 9" key="1">
    <citation type="journal article" date="2016" name="Nat. Commun.">
        <title>Thousands of microbial genomes shed light on interconnected biogeochemical processes in an aquifer system.</title>
        <authorList>
            <person name="Anantharaman K."/>
            <person name="Brown C.T."/>
            <person name="Hug L.A."/>
            <person name="Sharon I."/>
            <person name="Castelle C.J."/>
            <person name="Probst A.J."/>
            <person name="Thomas B.C."/>
            <person name="Singh A."/>
            <person name="Wilkins M.J."/>
            <person name="Karaoz U."/>
            <person name="Brodie E.L."/>
            <person name="Williams K.H."/>
            <person name="Hubbard S.S."/>
            <person name="Banfield J.F."/>
        </authorList>
    </citation>
    <scope>NUCLEOTIDE SEQUENCE [LARGE SCALE GENOMIC DNA]</scope>
</reference>
<evidence type="ECO:0000259" key="7">
    <source>
        <dbReference type="Pfam" id="PF03772"/>
    </source>
</evidence>
<organism evidence="8 9">
    <name type="scientific">Candidatus Gottesmanbacteria bacterium RIFCSPLOWO2_01_FULL_49_10</name>
    <dbReference type="NCBI Taxonomy" id="1798396"/>
    <lineage>
        <taxon>Bacteria</taxon>
        <taxon>Candidatus Gottesmaniibacteriota</taxon>
    </lineage>
</organism>
<keyword evidence="5 6" id="KW-0472">Membrane</keyword>
<dbReference type="PANTHER" id="PTHR30619">
    <property type="entry name" value="DNA INTERNALIZATION/COMPETENCE PROTEIN COMEC/REC2"/>
    <property type="match status" value="1"/>
</dbReference>
<feature type="domain" description="ComEC/Rec2-related protein" evidence="7">
    <location>
        <begin position="29"/>
        <end position="270"/>
    </location>
</feature>
<feature type="transmembrane region" description="Helical" evidence="6">
    <location>
        <begin position="102"/>
        <end position="118"/>
    </location>
</feature>
<keyword evidence="2" id="KW-1003">Cell membrane</keyword>